<name>A0ACC1SDL1_9HYPO</name>
<dbReference type="Proteomes" id="UP001148629">
    <property type="component" value="Unassembled WGS sequence"/>
</dbReference>
<sequence>MVPRDVYLARALSGLQQKHRTPPLGKDDLSFRGKQKRLTATSSEPIQAKLFYGLMWQSPKRGSACLGHGRHQDPHLGALRDGNGKPALGTTRARYGQIALSPNSCLFGGGGFKHGSSPANPDANRESYCASKRFGHESQEAASSEGGGLTKDSQQSRPCESKGLDIDTEVVRNRLGGGVPLFWSGGLELATGESRGVPDQSR</sequence>
<organism evidence="1 2">
    <name type="scientific">Fusarium decemcellulare</name>
    <dbReference type="NCBI Taxonomy" id="57161"/>
    <lineage>
        <taxon>Eukaryota</taxon>
        <taxon>Fungi</taxon>
        <taxon>Dikarya</taxon>
        <taxon>Ascomycota</taxon>
        <taxon>Pezizomycotina</taxon>
        <taxon>Sordariomycetes</taxon>
        <taxon>Hypocreomycetidae</taxon>
        <taxon>Hypocreales</taxon>
        <taxon>Nectriaceae</taxon>
        <taxon>Fusarium</taxon>
        <taxon>Fusarium decemcellulare species complex</taxon>
    </lineage>
</organism>
<reference evidence="1" key="1">
    <citation type="submission" date="2022-08" db="EMBL/GenBank/DDBJ databases">
        <title>Genome Sequence of Fusarium decemcellulare.</title>
        <authorList>
            <person name="Buettner E."/>
        </authorList>
    </citation>
    <scope>NUCLEOTIDE SEQUENCE</scope>
    <source>
        <strain evidence="1">Babe19</strain>
    </source>
</reference>
<evidence type="ECO:0000313" key="1">
    <source>
        <dbReference type="EMBL" id="KAJ3537300.1"/>
    </source>
</evidence>
<protein>
    <submittedName>
        <fullName evidence="1">Uncharacterized protein</fullName>
    </submittedName>
</protein>
<proteinExistence type="predicted"/>
<keyword evidence="2" id="KW-1185">Reference proteome</keyword>
<dbReference type="EMBL" id="JANRMS010000588">
    <property type="protein sequence ID" value="KAJ3537300.1"/>
    <property type="molecule type" value="Genomic_DNA"/>
</dbReference>
<evidence type="ECO:0000313" key="2">
    <source>
        <dbReference type="Proteomes" id="UP001148629"/>
    </source>
</evidence>
<gene>
    <name evidence="1" type="ORF">NM208_g6372</name>
</gene>
<accession>A0ACC1SDL1</accession>
<comment type="caution">
    <text evidence="1">The sequence shown here is derived from an EMBL/GenBank/DDBJ whole genome shotgun (WGS) entry which is preliminary data.</text>
</comment>